<gene>
    <name evidence="15" type="ORF">LCGC14_2842450</name>
</gene>
<dbReference type="SUPFAM" id="SSF81464">
    <property type="entry name" value="Cytochrome c oxidase subunit II-like, transmembrane region"/>
    <property type="match status" value="1"/>
</dbReference>
<feature type="domain" description="Cytochrome oxidase subunit II transmembrane region profile" evidence="14">
    <location>
        <begin position="6"/>
        <end position="101"/>
    </location>
</feature>
<protein>
    <recommendedName>
        <fullName evidence="3">cytochrome-c oxidase</fullName>
        <ecNumber evidence="3">7.1.1.9</ecNumber>
    </recommendedName>
    <alternativeName>
        <fullName evidence="11">Cytochrome c oxidase polypeptide II</fullName>
    </alternativeName>
</protein>
<dbReference type="EMBL" id="LAZR01054443">
    <property type="protein sequence ID" value="KKK78552.1"/>
    <property type="molecule type" value="Genomic_DNA"/>
</dbReference>
<feature type="domain" description="Cytochrome oxidase subunit II copper A binding" evidence="13">
    <location>
        <begin position="102"/>
        <end position="170"/>
    </location>
</feature>
<dbReference type="GO" id="GO:0016020">
    <property type="term" value="C:membrane"/>
    <property type="evidence" value="ECO:0007669"/>
    <property type="project" value="UniProtKB-SubCell"/>
</dbReference>
<comment type="caution">
    <text evidence="15">The sequence shown here is derived from an EMBL/GenBank/DDBJ whole genome shotgun (WGS) entry which is preliminary data.</text>
</comment>
<feature type="non-terminal residue" evidence="15">
    <location>
        <position position="170"/>
    </location>
</feature>
<name>A0A0F8YAV4_9ZZZZ</name>
<dbReference type="PANTHER" id="PTHR22888:SF9">
    <property type="entry name" value="CYTOCHROME C OXIDASE SUBUNIT 2"/>
    <property type="match status" value="1"/>
</dbReference>
<comment type="subcellular location">
    <subcellularLocation>
        <location evidence="1">Membrane</location>
        <topology evidence="1">Multi-pass membrane protein</topology>
    </subcellularLocation>
</comment>
<evidence type="ECO:0000256" key="9">
    <source>
        <dbReference type="ARBA" id="ARBA00022989"/>
    </source>
</evidence>
<accession>A0A0F8YAV4</accession>
<keyword evidence="10 12" id="KW-0472">Membrane</keyword>
<dbReference type="Pfam" id="PF00116">
    <property type="entry name" value="COX2"/>
    <property type="match status" value="1"/>
</dbReference>
<dbReference type="InterPro" id="IPR011759">
    <property type="entry name" value="Cyt_c_oxidase_su2_TM_dom"/>
</dbReference>
<keyword evidence="7" id="KW-1278">Translocase</keyword>
<evidence type="ECO:0000256" key="11">
    <source>
        <dbReference type="ARBA" id="ARBA00031389"/>
    </source>
</evidence>
<keyword evidence="8" id="KW-0249">Electron transport</keyword>
<dbReference type="InterPro" id="IPR045187">
    <property type="entry name" value="CcO_II"/>
</dbReference>
<dbReference type="GO" id="GO:0042773">
    <property type="term" value="P:ATP synthesis coupled electron transport"/>
    <property type="evidence" value="ECO:0007669"/>
    <property type="project" value="TreeGrafter"/>
</dbReference>
<keyword evidence="9 12" id="KW-1133">Transmembrane helix</keyword>
<proteinExistence type="inferred from homology"/>
<evidence type="ECO:0000256" key="6">
    <source>
        <dbReference type="ARBA" id="ARBA00022692"/>
    </source>
</evidence>
<evidence type="ECO:0000313" key="15">
    <source>
        <dbReference type="EMBL" id="KKK78552.1"/>
    </source>
</evidence>
<dbReference type="GO" id="GO:0005507">
    <property type="term" value="F:copper ion binding"/>
    <property type="evidence" value="ECO:0007669"/>
    <property type="project" value="InterPro"/>
</dbReference>
<keyword evidence="6 12" id="KW-0812">Transmembrane</keyword>
<dbReference type="AlphaFoldDB" id="A0A0F8YAV4"/>
<feature type="transmembrane region" description="Helical" evidence="12">
    <location>
        <begin position="73"/>
        <end position="91"/>
    </location>
</feature>
<comment type="similarity">
    <text evidence="2">Belongs to the cytochrome c oxidase subunit 2 family.</text>
</comment>
<evidence type="ECO:0000256" key="4">
    <source>
        <dbReference type="ARBA" id="ARBA00022448"/>
    </source>
</evidence>
<dbReference type="Pfam" id="PF02790">
    <property type="entry name" value="COX2_TM"/>
    <property type="match status" value="1"/>
</dbReference>
<evidence type="ECO:0000256" key="3">
    <source>
        <dbReference type="ARBA" id="ARBA00012949"/>
    </source>
</evidence>
<dbReference type="PANTHER" id="PTHR22888">
    <property type="entry name" value="CYTOCHROME C OXIDASE, SUBUNIT II"/>
    <property type="match status" value="1"/>
</dbReference>
<feature type="transmembrane region" description="Helical" evidence="12">
    <location>
        <begin position="31"/>
        <end position="53"/>
    </location>
</feature>
<dbReference type="InterPro" id="IPR002429">
    <property type="entry name" value="CcO_II-like_C"/>
</dbReference>
<dbReference type="SUPFAM" id="SSF49503">
    <property type="entry name" value="Cupredoxins"/>
    <property type="match status" value="1"/>
</dbReference>
<dbReference type="Gene3D" id="1.10.287.90">
    <property type="match status" value="1"/>
</dbReference>
<evidence type="ECO:0000256" key="5">
    <source>
        <dbReference type="ARBA" id="ARBA00022660"/>
    </source>
</evidence>
<evidence type="ECO:0000256" key="8">
    <source>
        <dbReference type="ARBA" id="ARBA00022982"/>
    </source>
</evidence>
<sequence length="170" mass="19491">MVQVINQVDHITGIFSNASNIAASVDSTMTFIVVVSVVFLVIVTFFMVFFAIYFRKSRHPEADEVEGNTILEITWTVIPTILVIVMFFYGYSGFKLMKDMPDDAIRVDVTGRMWSWMFTYENGQKSDELLLPRGRAVILTLRSEDVLHSLFIPDFRVKEDAVPGQETHLW</sequence>
<dbReference type="InterPro" id="IPR008972">
    <property type="entry name" value="Cupredoxin"/>
</dbReference>
<evidence type="ECO:0000259" key="13">
    <source>
        <dbReference type="PROSITE" id="PS50857"/>
    </source>
</evidence>
<evidence type="ECO:0000256" key="2">
    <source>
        <dbReference type="ARBA" id="ARBA00007866"/>
    </source>
</evidence>
<keyword evidence="5" id="KW-0679">Respiratory chain</keyword>
<evidence type="ECO:0000256" key="12">
    <source>
        <dbReference type="SAM" id="Phobius"/>
    </source>
</evidence>
<evidence type="ECO:0000259" key="14">
    <source>
        <dbReference type="PROSITE" id="PS50999"/>
    </source>
</evidence>
<dbReference type="InterPro" id="IPR036257">
    <property type="entry name" value="Cyt_c_oxidase_su2_TM_sf"/>
</dbReference>
<reference evidence="15" key="1">
    <citation type="journal article" date="2015" name="Nature">
        <title>Complex archaea that bridge the gap between prokaryotes and eukaryotes.</title>
        <authorList>
            <person name="Spang A."/>
            <person name="Saw J.H."/>
            <person name="Jorgensen S.L."/>
            <person name="Zaremba-Niedzwiedzka K."/>
            <person name="Martijn J."/>
            <person name="Lind A.E."/>
            <person name="van Eijk R."/>
            <person name="Schleper C."/>
            <person name="Guy L."/>
            <person name="Ettema T.J."/>
        </authorList>
    </citation>
    <scope>NUCLEOTIDE SEQUENCE</scope>
</reference>
<keyword evidence="4" id="KW-0813">Transport</keyword>
<dbReference type="Gene3D" id="2.60.40.420">
    <property type="entry name" value="Cupredoxins - blue copper proteins"/>
    <property type="match status" value="1"/>
</dbReference>
<dbReference type="EC" id="7.1.1.9" evidence="3"/>
<evidence type="ECO:0000256" key="1">
    <source>
        <dbReference type="ARBA" id="ARBA00004141"/>
    </source>
</evidence>
<evidence type="ECO:0000256" key="7">
    <source>
        <dbReference type="ARBA" id="ARBA00022967"/>
    </source>
</evidence>
<dbReference type="GO" id="GO:0004129">
    <property type="term" value="F:cytochrome-c oxidase activity"/>
    <property type="evidence" value="ECO:0007669"/>
    <property type="project" value="UniProtKB-EC"/>
</dbReference>
<organism evidence="15">
    <name type="scientific">marine sediment metagenome</name>
    <dbReference type="NCBI Taxonomy" id="412755"/>
    <lineage>
        <taxon>unclassified sequences</taxon>
        <taxon>metagenomes</taxon>
        <taxon>ecological metagenomes</taxon>
    </lineage>
</organism>
<dbReference type="PROSITE" id="PS50857">
    <property type="entry name" value="COX2_CUA"/>
    <property type="match status" value="1"/>
</dbReference>
<evidence type="ECO:0000256" key="10">
    <source>
        <dbReference type="ARBA" id="ARBA00023136"/>
    </source>
</evidence>
<dbReference type="PROSITE" id="PS50999">
    <property type="entry name" value="COX2_TM"/>
    <property type="match status" value="1"/>
</dbReference>